<dbReference type="OrthoDB" id="5358656at2"/>
<accession>A0A381DK55</accession>
<dbReference type="AlphaFoldDB" id="A0A381DK55"/>
<dbReference type="RefSeq" id="WP_089181834.1">
    <property type="nucleotide sequence ID" value="NZ_CP043427.1"/>
</dbReference>
<reference evidence="2 3" key="1">
    <citation type="submission" date="2018-06" db="EMBL/GenBank/DDBJ databases">
        <authorList>
            <consortium name="Pathogen Informatics"/>
            <person name="Doyle S."/>
        </authorList>
    </citation>
    <scope>NUCLEOTIDE SEQUENCE [LARGE SCALE GENOMIC DNA]</scope>
    <source>
        <strain evidence="2 3">NCTC12475</strain>
    </source>
</reference>
<feature type="domain" description="BON" evidence="1">
    <location>
        <begin position="122"/>
        <end position="190"/>
    </location>
</feature>
<protein>
    <submittedName>
        <fullName evidence="2">Transport-associated</fullName>
    </submittedName>
</protein>
<organism evidence="2 3">
    <name type="scientific">Campylobacter sputorum subsp. sputorum</name>
    <dbReference type="NCBI Taxonomy" id="32024"/>
    <lineage>
        <taxon>Bacteria</taxon>
        <taxon>Pseudomonadati</taxon>
        <taxon>Campylobacterota</taxon>
        <taxon>Epsilonproteobacteria</taxon>
        <taxon>Campylobacterales</taxon>
        <taxon>Campylobacteraceae</taxon>
        <taxon>Campylobacter</taxon>
    </lineage>
</organism>
<dbReference type="PANTHER" id="PTHR34606:SF15">
    <property type="entry name" value="BON DOMAIN-CONTAINING PROTEIN"/>
    <property type="match status" value="1"/>
</dbReference>
<name>A0A381DK55_9BACT</name>
<feature type="domain" description="BON" evidence="1">
    <location>
        <begin position="46"/>
        <end position="114"/>
    </location>
</feature>
<proteinExistence type="predicted"/>
<dbReference type="EMBL" id="UFVD01000001">
    <property type="protein sequence ID" value="SUX11056.1"/>
    <property type="molecule type" value="Genomic_DNA"/>
</dbReference>
<dbReference type="InterPro" id="IPR007055">
    <property type="entry name" value="BON_dom"/>
</dbReference>
<dbReference type="Proteomes" id="UP000254920">
    <property type="component" value="Unassembled WGS sequence"/>
</dbReference>
<dbReference type="PANTHER" id="PTHR34606">
    <property type="entry name" value="BON DOMAIN-CONTAINING PROTEIN"/>
    <property type="match status" value="1"/>
</dbReference>
<sequence>MRYMILFLVPFFICACSTLPPALNILSVFDLYSSSQDSRDIYIQTKDKIIKTNIQSQILAHKTLSNYDIDVESFYGEVLLIGEIDEPSDEQKAIDIAKSVSGVNKIRTFLIPKNANSCGIYENNSILLKLKKEFYADNVVKGSTIRVNVIQCKVILSGVVNTTNELKHIMWYSTHIDSVDEVYSFIHVFEELKNKKD</sequence>
<dbReference type="GeneID" id="93089925"/>
<dbReference type="InterPro" id="IPR051686">
    <property type="entry name" value="Lipoprotein_DolP"/>
</dbReference>
<keyword evidence="3" id="KW-1185">Reference proteome</keyword>
<evidence type="ECO:0000313" key="3">
    <source>
        <dbReference type="Proteomes" id="UP000254920"/>
    </source>
</evidence>
<dbReference type="Pfam" id="PF04972">
    <property type="entry name" value="BON"/>
    <property type="match status" value="2"/>
</dbReference>
<gene>
    <name evidence="2" type="ORF">NCTC12475_01271</name>
</gene>
<dbReference type="PROSITE" id="PS50914">
    <property type="entry name" value="BON"/>
    <property type="match status" value="2"/>
</dbReference>
<evidence type="ECO:0000259" key="1">
    <source>
        <dbReference type="PROSITE" id="PS50914"/>
    </source>
</evidence>
<dbReference type="STRING" id="32024.GCA_000788295_01695"/>
<dbReference type="PROSITE" id="PS51257">
    <property type="entry name" value="PROKAR_LIPOPROTEIN"/>
    <property type="match status" value="1"/>
</dbReference>
<evidence type="ECO:0000313" key="2">
    <source>
        <dbReference type="EMBL" id="SUX11056.1"/>
    </source>
</evidence>